<dbReference type="Proteomes" id="UP000318538">
    <property type="component" value="Chromosome"/>
</dbReference>
<dbReference type="RefSeq" id="WP_145170721.1">
    <property type="nucleotide sequence ID" value="NZ_CP036525.1"/>
</dbReference>
<dbReference type="AlphaFoldDB" id="A0A517NCN4"/>
<evidence type="ECO:0000313" key="1">
    <source>
        <dbReference type="EMBL" id="QDT04893.1"/>
    </source>
</evidence>
<dbReference type="SUPFAM" id="SSF109604">
    <property type="entry name" value="HD-domain/PDEase-like"/>
    <property type="match status" value="1"/>
</dbReference>
<name>A0A517NCN4_9BACT</name>
<dbReference type="EMBL" id="CP036525">
    <property type="protein sequence ID" value="QDT04893.1"/>
    <property type="molecule type" value="Genomic_DNA"/>
</dbReference>
<evidence type="ECO:0000313" key="2">
    <source>
        <dbReference type="Proteomes" id="UP000318538"/>
    </source>
</evidence>
<dbReference type="KEGG" id="rlc:K227x_32900"/>
<dbReference type="OrthoDB" id="272476at2"/>
<keyword evidence="2" id="KW-1185">Reference proteome</keyword>
<gene>
    <name evidence="1" type="primary">relA</name>
    <name evidence="1" type="ORF">K227x_32900</name>
</gene>
<protein>
    <submittedName>
        <fullName evidence="1">Bifunctional (P)ppGpp synthase/hydrolase RelA</fullName>
    </submittedName>
</protein>
<organism evidence="1 2">
    <name type="scientific">Rubripirellula lacrimiformis</name>
    <dbReference type="NCBI Taxonomy" id="1930273"/>
    <lineage>
        <taxon>Bacteria</taxon>
        <taxon>Pseudomonadati</taxon>
        <taxon>Planctomycetota</taxon>
        <taxon>Planctomycetia</taxon>
        <taxon>Pirellulales</taxon>
        <taxon>Pirellulaceae</taxon>
        <taxon>Rubripirellula</taxon>
    </lineage>
</organism>
<keyword evidence="1" id="KW-0378">Hydrolase</keyword>
<dbReference type="Gene3D" id="1.10.3210.10">
    <property type="entry name" value="Hypothetical protein af1432"/>
    <property type="match status" value="1"/>
</dbReference>
<reference evidence="1 2" key="1">
    <citation type="submission" date="2019-02" db="EMBL/GenBank/DDBJ databases">
        <title>Deep-cultivation of Planctomycetes and their phenomic and genomic characterization uncovers novel biology.</title>
        <authorList>
            <person name="Wiegand S."/>
            <person name="Jogler M."/>
            <person name="Boedeker C."/>
            <person name="Pinto D."/>
            <person name="Vollmers J."/>
            <person name="Rivas-Marin E."/>
            <person name="Kohn T."/>
            <person name="Peeters S.H."/>
            <person name="Heuer A."/>
            <person name="Rast P."/>
            <person name="Oberbeckmann S."/>
            <person name="Bunk B."/>
            <person name="Jeske O."/>
            <person name="Meyerdierks A."/>
            <person name="Storesund J.E."/>
            <person name="Kallscheuer N."/>
            <person name="Luecker S."/>
            <person name="Lage O.M."/>
            <person name="Pohl T."/>
            <person name="Merkel B.J."/>
            <person name="Hornburger P."/>
            <person name="Mueller R.-W."/>
            <person name="Bruemmer F."/>
            <person name="Labrenz M."/>
            <person name="Spormann A.M."/>
            <person name="Op den Camp H."/>
            <person name="Overmann J."/>
            <person name="Amann R."/>
            <person name="Jetten M.S.M."/>
            <person name="Mascher T."/>
            <person name="Medema M.H."/>
            <person name="Devos D.P."/>
            <person name="Kaster A.-K."/>
            <person name="Ovreas L."/>
            <person name="Rohde M."/>
            <person name="Galperin M.Y."/>
            <person name="Jogler C."/>
        </authorList>
    </citation>
    <scope>NUCLEOTIDE SEQUENCE [LARGE SCALE GENOMIC DNA]</scope>
    <source>
        <strain evidence="1 2">K22_7</strain>
    </source>
</reference>
<dbReference type="GO" id="GO:0016787">
    <property type="term" value="F:hydrolase activity"/>
    <property type="evidence" value="ECO:0007669"/>
    <property type="project" value="UniProtKB-KW"/>
</dbReference>
<accession>A0A517NCN4</accession>
<proteinExistence type="predicted"/>
<sequence>MADLDEALVLVATHFRGVRDKAGLPYVLHCLRVMMSVDSLDAKMVAVMHDLVEDTAVTMDDLRQRGFSETVLTALELVTHRDADSYQDYVVRIKDDAIACEVKLADLCDNTSPSRMLLREGREDRDTARIQKYLLSYNFLSDQIDQPTYRRRMTAIANA</sequence>